<sequence length="334" mass="38071">MSIHGSTTTSSTSTTPTTSTNKFNVFRTMSRIGNILPRASRVIPGKDPSSIINYDRVGAQKEPRSVAAWAHHSKNRSSRLVLTLDLSSEATGIRNKLKSKHLHPWGTFPDTRVDLIDPLPERNFYMKMYKDAINDFCLEAPSSFPMRPSTNYFVAEDRRESGLVEEEYGNRDYMERKPKPPTTQHALIMMSLPKASVAHKLREYFLKVFGKFPNEEVRTIMKRLEKERYKAQIPLGFCREMGSRHAEESKNDLARDFGSTSGIDLGHAVSLSLWRRNYQVNMARKWGKPELVDIECLYSRAFKGTEEQPSFVSIAPEEQSVEEALDEVATRTES</sequence>
<dbReference type="OrthoDB" id="3516293at2759"/>
<dbReference type="EMBL" id="CAJHIA010000006">
    <property type="protein sequence ID" value="CAD6441387.1"/>
    <property type="molecule type" value="Genomic_DNA"/>
</dbReference>
<evidence type="ECO:0000256" key="1">
    <source>
        <dbReference type="SAM" id="MobiDB-lite"/>
    </source>
</evidence>
<organism evidence="2 3">
    <name type="scientific">Sclerotinia trifoliorum</name>
    <dbReference type="NCBI Taxonomy" id="28548"/>
    <lineage>
        <taxon>Eukaryota</taxon>
        <taxon>Fungi</taxon>
        <taxon>Dikarya</taxon>
        <taxon>Ascomycota</taxon>
        <taxon>Pezizomycotina</taxon>
        <taxon>Leotiomycetes</taxon>
        <taxon>Helotiales</taxon>
        <taxon>Sclerotiniaceae</taxon>
        <taxon>Sclerotinia</taxon>
    </lineage>
</organism>
<gene>
    <name evidence="2" type="ORF">SCLTRI_LOCUS1178</name>
</gene>
<feature type="compositionally biased region" description="Low complexity" evidence="1">
    <location>
        <begin position="1"/>
        <end position="20"/>
    </location>
</feature>
<evidence type="ECO:0000313" key="2">
    <source>
        <dbReference type="EMBL" id="CAD6441387.1"/>
    </source>
</evidence>
<proteinExistence type="predicted"/>
<feature type="region of interest" description="Disordered" evidence="1">
    <location>
        <begin position="1"/>
        <end position="22"/>
    </location>
</feature>
<reference evidence="2" key="1">
    <citation type="submission" date="2020-10" db="EMBL/GenBank/DDBJ databases">
        <authorList>
            <person name="Kusch S."/>
        </authorList>
    </citation>
    <scope>NUCLEOTIDE SEQUENCE</scope>
    <source>
        <strain evidence="2">SwB9</strain>
    </source>
</reference>
<evidence type="ECO:0000313" key="3">
    <source>
        <dbReference type="Proteomes" id="UP000624404"/>
    </source>
</evidence>
<accession>A0A8H2VMK9</accession>
<keyword evidence="3" id="KW-1185">Reference proteome</keyword>
<comment type="caution">
    <text evidence="2">The sequence shown here is derived from an EMBL/GenBank/DDBJ whole genome shotgun (WGS) entry which is preliminary data.</text>
</comment>
<protein>
    <submittedName>
        <fullName evidence="2">61396fb8-4e48-4423-8841-4e778581d897-CDS</fullName>
    </submittedName>
</protein>
<dbReference type="AlphaFoldDB" id="A0A8H2VMK9"/>
<dbReference type="Proteomes" id="UP000624404">
    <property type="component" value="Unassembled WGS sequence"/>
</dbReference>
<name>A0A8H2VMK9_9HELO</name>